<dbReference type="Proteomes" id="UP000789359">
    <property type="component" value="Unassembled WGS sequence"/>
</dbReference>
<gene>
    <name evidence="1" type="primary">ywnA_2</name>
    <name evidence="1" type="ORF">LMG8286_01310</name>
</gene>
<accession>A0ABM8Q6I5</accession>
<dbReference type="InterPro" id="IPR000944">
    <property type="entry name" value="Tscrpt_reg_Rrf2"/>
</dbReference>
<dbReference type="SUPFAM" id="SSF46785">
    <property type="entry name" value="Winged helix' DNA-binding domain"/>
    <property type="match status" value="1"/>
</dbReference>
<dbReference type="Pfam" id="PF02082">
    <property type="entry name" value="Rrf2"/>
    <property type="match status" value="1"/>
</dbReference>
<dbReference type="PROSITE" id="PS51197">
    <property type="entry name" value="HTH_RRF2_2"/>
    <property type="match status" value="1"/>
</dbReference>
<dbReference type="PANTHER" id="PTHR33221">
    <property type="entry name" value="WINGED HELIX-TURN-HELIX TRANSCRIPTIONAL REGULATOR, RRF2 FAMILY"/>
    <property type="match status" value="1"/>
</dbReference>
<sequence length="136" mass="14603">MQVGQKFSIAVHILLSAQYFKDEKNTSEFLADTVGTNPVIVRQIIALLKSSGLIITRAGVGGISLARSASKISLLDIFKAVNGSENLFKIHENSPPACPLGAQIEGLLREHFDSASNALFAHLSSISLQNLLSELE</sequence>
<keyword evidence="2" id="KW-1185">Reference proteome</keyword>
<comment type="caution">
    <text evidence="1">The sequence shown here is derived from an EMBL/GenBank/DDBJ whole genome shotgun (WGS) entry which is preliminary data.</text>
</comment>
<protein>
    <submittedName>
        <fullName evidence="1">HTH-type transcriptional regulator YwnA</fullName>
    </submittedName>
</protein>
<dbReference type="InterPro" id="IPR036390">
    <property type="entry name" value="WH_DNA-bd_sf"/>
</dbReference>
<organism evidence="1 2">
    <name type="scientific">Campylobacter suis</name>
    <dbReference type="NCBI Taxonomy" id="2790657"/>
    <lineage>
        <taxon>Bacteria</taxon>
        <taxon>Pseudomonadati</taxon>
        <taxon>Campylobacterota</taxon>
        <taxon>Epsilonproteobacteria</taxon>
        <taxon>Campylobacterales</taxon>
        <taxon>Campylobacteraceae</taxon>
        <taxon>Campylobacter</taxon>
    </lineage>
</organism>
<reference evidence="1 2" key="1">
    <citation type="submission" date="2020-11" db="EMBL/GenBank/DDBJ databases">
        <authorList>
            <person name="Peeters C."/>
        </authorList>
    </citation>
    <scope>NUCLEOTIDE SEQUENCE [LARGE SCALE GENOMIC DNA]</scope>
    <source>
        <strain evidence="1 2">LMG 8286</strain>
    </source>
</reference>
<evidence type="ECO:0000313" key="1">
    <source>
        <dbReference type="EMBL" id="CAD7288445.1"/>
    </source>
</evidence>
<proteinExistence type="predicted"/>
<name>A0ABM8Q6I5_9BACT</name>
<dbReference type="InterPro" id="IPR036388">
    <property type="entry name" value="WH-like_DNA-bd_sf"/>
</dbReference>
<evidence type="ECO:0000313" key="2">
    <source>
        <dbReference type="Proteomes" id="UP000789359"/>
    </source>
</evidence>
<dbReference type="RefSeq" id="WP_230057066.1">
    <property type="nucleotide sequence ID" value="NZ_CAJHOE010000003.1"/>
</dbReference>
<dbReference type="Gene3D" id="1.10.10.10">
    <property type="entry name" value="Winged helix-like DNA-binding domain superfamily/Winged helix DNA-binding domain"/>
    <property type="match status" value="1"/>
</dbReference>
<dbReference type="PANTHER" id="PTHR33221:SF15">
    <property type="entry name" value="HTH-TYPE TRANSCRIPTIONAL REGULATOR YWGB-RELATED"/>
    <property type="match status" value="1"/>
</dbReference>
<dbReference type="EMBL" id="CAJHOE010000003">
    <property type="protein sequence ID" value="CAD7288445.1"/>
    <property type="molecule type" value="Genomic_DNA"/>
</dbReference>